<evidence type="ECO:0000313" key="2">
    <source>
        <dbReference type="Proteomes" id="UP000324222"/>
    </source>
</evidence>
<accession>A0A5B7HHY5</accession>
<gene>
    <name evidence="1" type="ORF">E2C01_062411</name>
</gene>
<sequence length="95" mass="10551">METRNGTEGVEDRMIGGNSVTCVAVHTQPDSTQVMCARVTLIPSPHLTPSLPHTWQAPHPGTVTPWHSAPPHVLRRLSYMDFFTYLLILLDFTAV</sequence>
<protein>
    <submittedName>
        <fullName evidence="1">Uncharacterized protein</fullName>
    </submittedName>
</protein>
<evidence type="ECO:0000313" key="1">
    <source>
        <dbReference type="EMBL" id="MPC68214.1"/>
    </source>
</evidence>
<keyword evidence="2" id="KW-1185">Reference proteome</keyword>
<dbReference type="Proteomes" id="UP000324222">
    <property type="component" value="Unassembled WGS sequence"/>
</dbReference>
<dbReference type="EMBL" id="VSRR010027479">
    <property type="protein sequence ID" value="MPC68214.1"/>
    <property type="molecule type" value="Genomic_DNA"/>
</dbReference>
<comment type="caution">
    <text evidence="1">The sequence shown here is derived from an EMBL/GenBank/DDBJ whole genome shotgun (WGS) entry which is preliminary data.</text>
</comment>
<dbReference type="AlphaFoldDB" id="A0A5B7HHY5"/>
<organism evidence="1 2">
    <name type="scientific">Portunus trituberculatus</name>
    <name type="common">Swimming crab</name>
    <name type="synonym">Neptunus trituberculatus</name>
    <dbReference type="NCBI Taxonomy" id="210409"/>
    <lineage>
        <taxon>Eukaryota</taxon>
        <taxon>Metazoa</taxon>
        <taxon>Ecdysozoa</taxon>
        <taxon>Arthropoda</taxon>
        <taxon>Crustacea</taxon>
        <taxon>Multicrustacea</taxon>
        <taxon>Malacostraca</taxon>
        <taxon>Eumalacostraca</taxon>
        <taxon>Eucarida</taxon>
        <taxon>Decapoda</taxon>
        <taxon>Pleocyemata</taxon>
        <taxon>Brachyura</taxon>
        <taxon>Eubrachyura</taxon>
        <taxon>Portunoidea</taxon>
        <taxon>Portunidae</taxon>
        <taxon>Portuninae</taxon>
        <taxon>Portunus</taxon>
    </lineage>
</organism>
<proteinExistence type="predicted"/>
<reference evidence="1 2" key="1">
    <citation type="submission" date="2019-05" db="EMBL/GenBank/DDBJ databases">
        <title>Another draft genome of Portunus trituberculatus and its Hox gene families provides insights of decapod evolution.</title>
        <authorList>
            <person name="Jeong J.-H."/>
            <person name="Song I."/>
            <person name="Kim S."/>
            <person name="Choi T."/>
            <person name="Kim D."/>
            <person name="Ryu S."/>
            <person name="Kim W."/>
        </authorList>
    </citation>
    <scope>NUCLEOTIDE SEQUENCE [LARGE SCALE GENOMIC DNA]</scope>
    <source>
        <tissue evidence="1">Muscle</tissue>
    </source>
</reference>
<name>A0A5B7HHY5_PORTR</name>